<accession>A7NHM8</accession>
<reference evidence="3 4" key="1">
    <citation type="submission" date="2007-08" db="EMBL/GenBank/DDBJ databases">
        <title>Complete sequence of Roseiflexus castenholzii DSM 13941.</title>
        <authorList>
            <consortium name="US DOE Joint Genome Institute"/>
            <person name="Copeland A."/>
            <person name="Lucas S."/>
            <person name="Lapidus A."/>
            <person name="Barry K."/>
            <person name="Glavina del Rio T."/>
            <person name="Dalin E."/>
            <person name="Tice H."/>
            <person name="Pitluck S."/>
            <person name="Thompson L.S."/>
            <person name="Brettin T."/>
            <person name="Bruce D."/>
            <person name="Detter J.C."/>
            <person name="Han C."/>
            <person name="Tapia R."/>
            <person name="Schmutz J."/>
            <person name="Larimer F."/>
            <person name="Land M."/>
            <person name="Hauser L."/>
            <person name="Kyrpides N."/>
            <person name="Mikhailova N."/>
            <person name="Bryant D.A."/>
            <person name="Hanada S."/>
            <person name="Tsukatani Y."/>
            <person name="Richardson P."/>
        </authorList>
    </citation>
    <scope>NUCLEOTIDE SEQUENCE [LARGE SCALE GENOMIC DNA]</scope>
    <source>
        <strain evidence="4">DSM 13941 / HLO8</strain>
    </source>
</reference>
<dbReference type="Proteomes" id="UP000000263">
    <property type="component" value="Chromosome"/>
</dbReference>
<dbReference type="STRING" id="383372.Rcas_0859"/>
<dbReference type="PANTHER" id="PTHR39081">
    <property type="entry name" value="MUT7-C DOMAIN-CONTAINING PROTEIN"/>
    <property type="match status" value="1"/>
</dbReference>
<dbReference type="Pfam" id="PF01927">
    <property type="entry name" value="Mut7-C"/>
    <property type="match status" value="1"/>
</dbReference>
<evidence type="ECO:0000259" key="1">
    <source>
        <dbReference type="Pfam" id="PF01927"/>
    </source>
</evidence>
<dbReference type="KEGG" id="rca:Rcas_0859"/>
<dbReference type="EMBL" id="CP000804">
    <property type="protein sequence ID" value="ABU56975.1"/>
    <property type="molecule type" value="Genomic_DNA"/>
</dbReference>
<name>A7NHM8_ROSCS</name>
<keyword evidence="4" id="KW-1185">Reference proteome</keyword>
<evidence type="ECO:0000313" key="3">
    <source>
        <dbReference type="EMBL" id="ABU56975.1"/>
    </source>
</evidence>
<dbReference type="HOGENOM" id="CLU_074576_0_0_0"/>
<dbReference type="eggNOG" id="COG1656">
    <property type="taxonomic scope" value="Bacteria"/>
</dbReference>
<sequence>MKPIMALQPDQALIRVYGDLNDFLPLHVRDTWFVRPCRGRETVKNLIETCGVPHPEIGALLIDGRPVDFDTLVQPGVAIEVFPIASAPETPIPLRPPLDDRRFVLDTHLGRLAAYLRMLGYDCLYRNDAHDAELARLAHEERRILLTRDLGLLKRSIVIHGAFVREVIPLRQIVEVMRRFNLTPAPTVFQRCMRCNSLTTPVSKAEIDHLLEPKTRQYFDTFRRCTACGKIYWQGSHYTRMQALLERALQEGERHVARSAKRERFEG</sequence>
<protein>
    <recommendedName>
        <fullName evidence="5">Twitching motility protein PilT</fullName>
    </recommendedName>
</protein>
<feature type="domain" description="Ubiquitin Mut7-C" evidence="2">
    <location>
        <begin position="12"/>
        <end position="86"/>
    </location>
</feature>
<dbReference type="InterPro" id="IPR027798">
    <property type="entry name" value="Ub_Mut7C"/>
</dbReference>
<dbReference type="PANTHER" id="PTHR39081:SF1">
    <property type="entry name" value="MUT7-C RNASE DOMAIN-CONTAINING PROTEIN"/>
    <property type="match status" value="1"/>
</dbReference>
<dbReference type="OrthoDB" id="9797655at2"/>
<evidence type="ECO:0000313" key="4">
    <source>
        <dbReference type="Proteomes" id="UP000000263"/>
    </source>
</evidence>
<feature type="domain" description="Mut7-C RNAse" evidence="1">
    <location>
        <begin position="102"/>
        <end position="244"/>
    </location>
</feature>
<evidence type="ECO:0008006" key="5">
    <source>
        <dbReference type="Google" id="ProtNLM"/>
    </source>
</evidence>
<organism evidence="3 4">
    <name type="scientific">Roseiflexus castenholzii (strain DSM 13941 / HLO8)</name>
    <dbReference type="NCBI Taxonomy" id="383372"/>
    <lineage>
        <taxon>Bacteria</taxon>
        <taxon>Bacillati</taxon>
        <taxon>Chloroflexota</taxon>
        <taxon>Chloroflexia</taxon>
        <taxon>Chloroflexales</taxon>
        <taxon>Roseiflexineae</taxon>
        <taxon>Roseiflexaceae</taxon>
        <taxon>Roseiflexus</taxon>
    </lineage>
</organism>
<dbReference type="AlphaFoldDB" id="A7NHM8"/>
<proteinExistence type="predicted"/>
<evidence type="ECO:0000259" key="2">
    <source>
        <dbReference type="Pfam" id="PF14451"/>
    </source>
</evidence>
<dbReference type="Pfam" id="PF14451">
    <property type="entry name" value="Ub-Mut7C"/>
    <property type="match status" value="1"/>
</dbReference>
<dbReference type="InterPro" id="IPR002782">
    <property type="entry name" value="Mut7-C_RNAse_dom"/>
</dbReference>
<gene>
    <name evidence="3" type="ordered locus">Rcas_0859</name>
</gene>